<accession>A0A5B8V8J7</accession>
<feature type="transmembrane region" description="Helical" evidence="1">
    <location>
        <begin position="102"/>
        <end position="119"/>
    </location>
</feature>
<organism evidence="2 3">
    <name type="scientific">Panacibacter ginsenosidivorans</name>
    <dbReference type="NCBI Taxonomy" id="1813871"/>
    <lineage>
        <taxon>Bacteria</taxon>
        <taxon>Pseudomonadati</taxon>
        <taxon>Bacteroidota</taxon>
        <taxon>Chitinophagia</taxon>
        <taxon>Chitinophagales</taxon>
        <taxon>Chitinophagaceae</taxon>
        <taxon>Panacibacter</taxon>
    </lineage>
</organism>
<name>A0A5B8V8J7_9BACT</name>
<evidence type="ECO:0000256" key="1">
    <source>
        <dbReference type="SAM" id="Phobius"/>
    </source>
</evidence>
<keyword evidence="3" id="KW-1185">Reference proteome</keyword>
<feature type="transmembrane region" description="Helical" evidence="1">
    <location>
        <begin position="39"/>
        <end position="58"/>
    </location>
</feature>
<keyword evidence="1" id="KW-0472">Membrane</keyword>
<dbReference type="OrthoDB" id="669730at2"/>
<dbReference type="EMBL" id="CP042435">
    <property type="protein sequence ID" value="QEC67233.1"/>
    <property type="molecule type" value="Genomic_DNA"/>
</dbReference>
<sequence length="134" mass="14921">MDKTKENKTIAPLFILFMIVTGFCTVTKTWLTAKNIDPIVLGFGNILLFILSLAVFSIQKRAIQNPNPQVFVRSVMLGTFIKLMIIAIVIVIYLVAAGESRSIYAVIACMVLYIFYTVIDVRIASNLNRKNGSS</sequence>
<reference evidence="2 3" key="1">
    <citation type="journal article" date="2016" name="Int. J. Syst. Evol. Microbiol.">
        <title>Panacibacter ginsenosidivorans gen. nov., sp. nov., with ginsenoside converting activity isolated from soil of a ginseng field.</title>
        <authorList>
            <person name="Siddiqi M.Z."/>
            <person name="Muhammad Shafi S."/>
            <person name="Choi K.D."/>
            <person name="Im W.T."/>
        </authorList>
    </citation>
    <scope>NUCLEOTIDE SEQUENCE [LARGE SCALE GENOMIC DNA]</scope>
    <source>
        <strain evidence="2 3">Gsoil1550</strain>
    </source>
</reference>
<keyword evidence="1" id="KW-0812">Transmembrane</keyword>
<evidence type="ECO:0000313" key="2">
    <source>
        <dbReference type="EMBL" id="QEC67233.1"/>
    </source>
</evidence>
<feature type="transmembrane region" description="Helical" evidence="1">
    <location>
        <begin position="70"/>
        <end position="96"/>
    </location>
</feature>
<feature type="transmembrane region" description="Helical" evidence="1">
    <location>
        <begin position="12"/>
        <end position="33"/>
    </location>
</feature>
<dbReference type="KEGG" id="pgin:FRZ67_07965"/>
<protein>
    <recommendedName>
        <fullName evidence="4">ATP synthase subunit I</fullName>
    </recommendedName>
</protein>
<dbReference type="AlphaFoldDB" id="A0A5B8V8J7"/>
<keyword evidence="1" id="KW-1133">Transmembrane helix</keyword>
<proteinExistence type="predicted"/>
<dbReference type="RefSeq" id="WP_147189040.1">
    <property type="nucleotide sequence ID" value="NZ_CP042435.1"/>
</dbReference>
<evidence type="ECO:0000313" key="3">
    <source>
        <dbReference type="Proteomes" id="UP000321533"/>
    </source>
</evidence>
<dbReference type="Proteomes" id="UP000321533">
    <property type="component" value="Chromosome"/>
</dbReference>
<gene>
    <name evidence="2" type="ORF">FRZ67_07965</name>
</gene>
<evidence type="ECO:0008006" key="4">
    <source>
        <dbReference type="Google" id="ProtNLM"/>
    </source>
</evidence>